<dbReference type="Pfam" id="PF00096">
    <property type="entry name" value="zf-C2H2"/>
    <property type="match status" value="2"/>
</dbReference>
<comment type="similarity">
    <text evidence="2">Belongs to the krueppel C2H2-type zinc-finger protein family.</text>
</comment>
<dbReference type="PROSITE" id="PS00028">
    <property type="entry name" value="ZINC_FINGER_C2H2_1"/>
    <property type="match status" value="4"/>
</dbReference>
<evidence type="ECO:0000256" key="10">
    <source>
        <dbReference type="ARBA" id="ARBA00023015"/>
    </source>
</evidence>
<reference evidence="17" key="1">
    <citation type="submission" date="2025-08" db="UniProtKB">
        <authorList>
            <consortium name="Ensembl"/>
        </authorList>
    </citation>
    <scope>IDENTIFICATION</scope>
</reference>
<feature type="compositionally biased region" description="Basic residues" evidence="15">
    <location>
        <begin position="128"/>
        <end position="137"/>
    </location>
</feature>
<keyword evidence="3" id="KW-0678">Repressor</keyword>
<dbReference type="GO" id="GO:0000981">
    <property type="term" value="F:DNA-binding transcription factor activity, RNA polymerase II-specific"/>
    <property type="evidence" value="ECO:0007669"/>
    <property type="project" value="TreeGrafter"/>
</dbReference>
<evidence type="ECO:0000313" key="18">
    <source>
        <dbReference type="Proteomes" id="UP000472277"/>
    </source>
</evidence>
<evidence type="ECO:0000256" key="13">
    <source>
        <dbReference type="ARBA" id="ARBA00023242"/>
    </source>
</evidence>
<dbReference type="PROSITE" id="PS50157">
    <property type="entry name" value="ZINC_FINGER_C2H2_2"/>
    <property type="match status" value="4"/>
</dbReference>
<dbReference type="GO" id="GO:0005634">
    <property type="term" value="C:nucleus"/>
    <property type="evidence" value="ECO:0007669"/>
    <property type="project" value="UniProtKB-SubCell"/>
</dbReference>
<feature type="domain" description="C2H2-type" evidence="16">
    <location>
        <begin position="242"/>
        <end position="270"/>
    </location>
</feature>
<feature type="domain" description="C2H2-type" evidence="16">
    <location>
        <begin position="186"/>
        <end position="213"/>
    </location>
</feature>
<protein>
    <submittedName>
        <fullName evidence="17">Zinc finger protein 148</fullName>
    </submittedName>
</protein>
<evidence type="ECO:0000256" key="1">
    <source>
        <dbReference type="ARBA" id="ARBA00004123"/>
    </source>
</evidence>
<dbReference type="GO" id="GO:0000978">
    <property type="term" value="F:RNA polymerase II cis-regulatory region sequence-specific DNA binding"/>
    <property type="evidence" value="ECO:0007669"/>
    <property type="project" value="TreeGrafter"/>
</dbReference>
<proteinExistence type="inferred from homology"/>
<dbReference type="Ensembl" id="ENSSTUT00000122439.1">
    <property type="protein sequence ID" value="ENSSTUP00000114413.1"/>
    <property type="gene ID" value="ENSSTUG00000050441.1"/>
</dbReference>
<evidence type="ECO:0000256" key="3">
    <source>
        <dbReference type="ARBA" id="ARBA00022491"/>
    </source>
</evidence>
<dbReference type="FunFam" id="3.30.160.60:FF:000042">
    <property type="entry name" value="Zinc finger protein 148"/>
    <property type="match status" value="2"/>
</dbReference>
<evidence type="ECO:0000256" key="15">
    <source>
        <dbReference type="SAM" id="MobiDB-lite"/>
    </source>
</evidence>
<dbReference type="SMART" id="SM00355">
    <property type="entry name" value="ZnF_C2H2"/>
    <property type="match status" value="4"/>
</dbReference>
<keyword evidence="9" id="KW-0832">Ubl conjugation</keyword>
<evidence type="ECO:0000256" key="9">
    <source>
        <dbReference type="ARBA" id="ARBA00022843"/>
    </source>
</evidence>
<keyword evidence="12" id="KW-0804">Transcription</keyword>
<gene>
    <name evidence="17" type="primary">ZNF148</name>
    <name evidence="17" type="synonym">LOC115155644</name>
</gene>
<name>A0A674F2B4_SALTR</name>
<dbReference type="FunFam" id="3.30.160.60:FF:000067">
    <property type="entry name" value="Vascular endothelial zinc finger 1"/>
    <property type="match status" value="1"/>
</dbReference>
<organism evidence="17 18">
    <name type="scientific">Salmo trutta</name>
    <name type="common">Brown trout</name>
    <dbReference type="NCBI Taxonomy" id="8032"/>
    <lineage>
        <taxon>Eukaryota</taxon>
        <taxon>Metazoa</taxon>
        <taxon>Chordata</taxon>
        <taxon>Craniata</taxon>
        <taxon>Vertebrata</taxon>
        <taxon>Euteleostomi</taxon>
        <taxon>Actinopterygii</taxon>
        <taxon>Neopterygii</taxon>
        <taxon>Teleostei</taxon>
        <taxon>Protacanthopterygii</taxon>
        <taxon>Salmoniformes</taxon>
        <taxon>Salmonidae</taxon>
        <taxon>Salmoninae</taxon>
        <taxon>Salmo</taxon>
    </lineage>
</organism>
<evidence type="ECO:0000256" key="6">
    <source>
        <dbReference type="ARBA" id="ARBA00022737"/>
    </source>
</evidence>
<feature type="domain" description="C2H2-type" evidence="16">
    <location>
        <begin position="214"/>
        <end position="241"/>
    </location>
</feature>
<evidence type="ECO:0000313" key="17">
    <source>
        <dbReference type="Ensembl" id="ENSSTUP00000114413.1"/>
    </source>
</evidence>
<keyword evidence="13" id="KW-0539">Nucleus</keyword>
<evidence type="ECO:0000256" key="8">
    <source>
        <dbReference type="ARBA" id="ARBA00022833"/>
    </source>
</evidence>
<evidence type="ECO:0000256" key="11">
    <source>
        <dbReference type="ARBA" id="ARBA00023125"/>
    </source>
</evidence>
<keyword evidence="5" id="KW-0479">Metal-binding</keyword>
<evidence type="ECO:0000256" key="4">
    <source>
        <dbReference type="ARBA" id="ARBA00022499"/>
    </source>
</evidence>
<keyword evidence="7 14" id="KW-0863">Zinc-finger</keyword>
<evidence type="ECO:0000256" key="12">
    <source>
        <dbReference type="ARBA" id="ARBA00023163"/>
    </source>
</evidence>
<dbReference type="PANTHER" id="PTHR23235">
    <property type="entry name" value="KRUEPPEL-LIKE TRANSCRIPTION FACTOR"/>
    <property type="match status" value="1"/>
</dbReference>
<keyword evidence="8" id="KW-0862">Zinc</keyword>
<feature type="region of interest" description="Disordered" evidence="15">
    <location>
        <begin position="117"/>
        <end position="137"/>
    </location>
</feature>
<evidence type="ECO:0000256" key="5">
    <source>
        <dbReference type="ARBA" id="ARBA00022723"/>
    </source>
</evidence>
<evidence type="ECO:0000256" key="7">
    <source>
        <dbReference type="ARBA" id="ARBA00022771"/>
    </source>
</evidence>
<dbReference type="InterPro" id="IPR013087">
    <property type="entry name" value="Znf_C2H2_type"/>
</dbReference>
<keyword evidence="6" id="KW-0677">Repeat</keyword>
<keyword evidence="10" id="KW-0805">Transcription regulation</keyword>
<keyword evidence="4" id="KW-1017">Isopeptide bond</keyword>
<evidence type="ECO:0000259" key="16">
    <source>
        <dbReference type="PROSITE" id="PS50157"/>
    </source>
</evidence>
<comment type="subcellular location">
    <subcellularLocation>
        <location evidence="1">Nucleus</location>
    </subcellularLocation>
</comment>
<accession>A0A674F2B4</accession>
<dbReference type="AlphaFoldDB" id="A0A674F2B4"/>
<dbReference type="SUPFAM" id="SSF57667">
    <property type="entry name" value="beta-beta-alpha zinc fingers"/>
    <property type="match status" value="2"/>
</dbReference>
<dbReference type="GeneTree" id="ENSGT00940000157406"/>
<dbReference type="Gene3D" id="3.30.160.60">
    <property type="entry name" value="Classic Zinc Finger"/>
    <property type="match status" value="4"/>
</dbReference>
<dbReference type="InterPro" id="IPR036236">
    <property type="entry name" value="Znf_C2H2_sf"/>
</dbReference>
<keyword evidence="11" id="KW-0238">DNA-binding</keyword>
<feature type="domain" description="C2H2-type" evidence="16">
    <location>
        <begin position="158"/>
        <end position="185"/>
    </location>
</feature>
<dbReference type="FunFam" id="3.30.160.60:FF:000460">
    <property type="entry name" value="Putative zinc finger protein 740"/>
    <property type="match status" value="1"/>
</dbReference>
<reference evidence="17" key="2">
    <citation type="submission" date="2025-09" db="UniProtKB">
        <authorList>
            <consortium name="Ensembl"/>
        </authorList>
    </citation>
    <scope>IDENTIFICATION</scope>
</reference>
<dbReference type="GO" id="GO:0008270">
    <property type="term" value="F:zinc ion binding"/>
    <property type="evidence" value="ECO:0007669"/>
    <property type="project" value="UniProtKB-KW"/>
</dbReference>
<evidence type="ECO:0000256" key="2">
    <source>
        <dbReference type="ARBA" id="ARBA00006991"/>
    </source>
</evidence>
<evidence type="ECO:0000256" key="14">
    <source>
        <dbReference type="PROSITE-ProRule" id="PRU00042"/>
    </source>
</evidence>
<keyword evidence="18" id="KW-1185">Reference proteome</keyword>
<sequence>MNIDDKLEGMLLKCGGGVDERVGLGGGGPVVMTLGERGLAHHPLLADDDDEEDDDDLTGVSMVSHDLIPTDEMVVHEETVKNGREGGMNQRLSHKLPVSIKQELKLTSDQLMLGKKERKQPRDLTECHKKKKRKQRSPAKILTINEDGSLGLQSPKCHVCVHCNAAFRTNYHLQRHVFIHTGEKPFQCSQCDMRFIQKYLLQRHEKIHTGEKPFRCEECGMRFIQKYHMERHRRTHSGEKPYQCDYCHQYFSRTDRVLKHRRMCHEMKERKAHKAAAAGKDGGLLRNTESLGFSFSAKDNSYIIIISLFSFSNQL</sequence>
<dbReference type="Proteomes" id="UP000472277">
    <property type="component" value="Chromosome 20"/>
</dbReference>
<dbReference type="PANTHER" id="PTHR23235:SF155">
    <property type="entry name" value="EARLY GROWTH RESPONSE 4-RELATED"/>
    <property type="match status" value="1"/>
</dbReference>